<protein>
    <recommendedName>
        <fullName evidence="11">Palmitoyltransferase</fullName>
        <ecNumber evidence="11">2.3.1.225</ecNumber>
    </recommendedName>
</protein>
<evidence type="ECO:0000256" key="3">
    <source>
        <dbReference type="ARBA" id="ARBA00022692"/>
    </source>
</evidence>
<proteinExistence type="inferred from homology"/>
<evidence type="ECO:0000313" key="14">
    <source>
        <dbReference type="EMBL" id="PFH50212.1"/>
    </source>
</evidence>
<evidence type="ECO:0000259" key="13">
    <source>
        <dbReference type="Pfam" id="PF01529"/>
    </source>
</evidence>
<sequence length="475" mass="54294">MPRISHSAALSDVLSQDRKCCGVVEEAAYRAQSKRANKPQPWIVLKFMVFVTLGIMGYAAYVYIGRLCVPFIKSRLDRRGTGIALLVVFLILFCWMLWSYARIIFTSPGYARDHVPTTHQPLSFRNPPPPSTFTDHSVRPVNINHFQEPLSNPRPSHKNEPSLSTTLESRLSPVDSVRGHSYEEILLRSGTEMTNSHAEEQRDSSVGVQDTNPASATVEKPVRKRHCWFMGNPSRPRTYVSRRPPTTAVLLAENRYCARDSVIKPYRAHHCRNCGTCVLKYDHHCPWIGQCVGARNHKFFLNFTQAAVVCCTYIFATLLVYTIHDAIVLDAEIDPQKVVIIALAGLFAIFTGTLTIAHTLLMLKSQTTIESMIIQGMKRRESESLNKAFSCCDFRGKWHIRREWDMEWGDLDTEANIWWLGSKRKGWEDVMGLNKLGWLLPIGRSLNDGLTYPVNPRFDDDGRWRRRSEWPSELR</sequence>
<evidence type="ECO:0000256" key="9">
    <source>
        <dbReference type="ARBA" id="ARBA00038298"/>
    </source>
</evidence>
<evidence type="ECO:0000256" key="12">
    <source>
        <dbReference type="SAM" id="MobiDB-lite"/>
    </source>
</evidence>
<dbReference type="GO" id="GO:0006612">
    <property type="term" value="P:protein targeting to membrane"/>
    <property type="evidence" value="ECO:0007669"/>
    <property type="project" value="TreeGrafter"/>
</dbReference>
<dbReference type="GO" id="GO:0016020">
    <property type="term" value="C:membrane"/>
    <property type="evidence" value="ECO:0007669"/>
    <property type="project" value="UniProtKB-SubCell"/>
</dbReference>
<keyword evidence="5 11" id="KW-0472">Membrane</keyword>
<dbReference type="EC" id="2.3.1.225" evidence="11"/>
<evidence type="ECO:0000256" key="11">
    <source>
        <dbReference type="RuleBase" id="RU079119"/>
    </source>
</evidence>
<name>A0A2A9NRA0_9AGAR</name>
<gene>
    <name evidence="14" type="ORF">AMATHDRAFT_145711</name>
</gene>
<dbReference type="PANTHER" id="PTHR22883">
    <property type="entry name" value="ZINC FINGER DHHC DOMAIN CONTAINING PROTEIN"/>
    <property type="match status" value="1"/>
</dbReference>
<evidence type="ECO:0000256" key="1">
    <source>
        <dbReference type="ARBA" id="ARBA00004141"/>
    </source>
</evidence>
<dbReference type="InterPro" id="IPR001594">
    <property type="entry name" value="Palmitoyltrfase_DHHC"/>
</dbReference>
<keyword evidence="7" id="KW-0449">Lipoprotein</keyword>
<dbReference type="OrthoDB" id="1436450at2759"/>
<dbReference type="Pfam" id="PF01529">
    <property type="entry name" value="DHHC"/>
    <property type="match status" value="1"/>
</dbReference>
<feature type="compositionally biased region" description="Polar residues" evidence="12">
    <location>
        <begin position="204"/>
        <end position="215"/>
    </location>
</feature>
<dbReference type="InterPro" id="IPR039859">
    <property type="entry name" value="PFA4/ZDH16/20/ERF2-like"/>
</dbReference>
<organism evidence="14 15">
    <name type="scientific">Amanita thiersii Skay4041</name>
    <dbReference type="NCBI Taxonomy" id="703135"/>
    <lineage>
        <taxon>Eukaryota</taxon>
        <taxon>Fungi</taxon>
        <taxon>Dikarya</taxon>
        <taxon>Basidiomycota</taxon>
        <taxon>Agaricomycotina</taxon>
        <taxon>Agaricomycetes</taxon>
        <taxon>Agaricomycetidae</taxon>
        <taxon>Agaricales</taxon>
        <taxon>Pluteineae</taxon>
        <taxon>Amanitaceae</taxon>
        <taxon>Amanita</taxon>
    </lineage>
</organism>
<evidence type="ECO:0000256" key="7">
    <source>
        <dbReference type="ARBA" id="ARBA00023288"/>
    </source>
</evidence>
<dbReference type="PANTHER" id="PTHR22883:SF23">
    <property type="entry name" value="PALMITOYLTRANSFERASE ZDHHC6"/>
    <property type="match status" value="1"/>
</dbReference>
<feature type="transmembrane region" description="Helical" evidence="11">
    <location>
        <begin position="43"/>
        <end position="63"/>
    </location>
</feature>
<comment type="domain">
    <text evidence="11">The DHHC domain is required for palmitoyltransferase activity.</text>
</comment>
<reference evidence="14 15" key="1">
    <citation type="submission" date="2014-02" db="EMBL/GenBank/DDBJ databases">
        <title>Transposable element dynamics among asymbiotic and ectomycorrhizal Amanita fungi.</title>
        <authorList>
            <consortium name="DOE Joint Genome Institute"/>
            <person name="Hess J."/>
            <person name="Skrede I."/>
            <person name="Wolfe B."/>
            <person name="LaButti K."/>
            <person name="Ohm R.A."/>
            <person name="Grigoriev I.V."/>
            <person name="Pringle A."/>
        </authorList>
    </citation>
    <scope>NUCLEOTIDE SEQUENCE [LARGE SCALE GENOMIC DNA]</scope>
    <source>
        <strain evidence="14 15">SKay4041</strain>
    </source>
</reference>
<dbReference type="AlphaFoldDB" id="A0A2A9NRA0"/>
<keyword evidence="3 11" id="KW-0812">Transmembrane</keyword>
<feature type="transmembrane region" description="Helical" evidence="11">
    <location>
        <begin position="299"/>
        <end position="323"/>
    </location>
</feature>
<keyword evidence="6" id="KW-0564">Palmitate</keyword>
<dbReference type="EMBL" id="KZ302009">
    <property type="protein sequence ID" value="PFH50212.1"/>
    <property type="molecule type" value="Genomic_DNA"/>
</dbReference>
<dbReference type="GO" id="GO:0019706">
    <property type="term" value="F:protein-cysteine S-palmitoyltransferase activity"/>
    <property type="evidence" value="ECO:0007669"/>
    <property type="project" value="UniProtKB-EC"/>
</dbReference>
<keyword evidence="4 11" id="KW-1133">Transmembrane helix</keyword>
<dbReference type="Proteomes" id="UP000242287">
    <property type="component" value="Unassembled WGS sequence"/>
</dbReference>
<feature type="region of interest" description="Disordered" evidence="12">
    <location>
        <begin position="145"/>
        <end position="170"/>
    </location>
</feature>
<accession>A0A2A9NRA0</accession>
<keyword evidence="15" id="KW-1185">Reference proteome</keyword>
<comment type="catalytic activity">
    <reaction evidence="10 11">
        <text>L-cysteinyl-[protein] + hexadecanoyl-CoA = S-hexadecanoyl-L-cysteinyl-[protein] + CoA</text>
        <dbReference type="Rhea" id="RHEA:36683"/>
        <dbReference type="Rhea" id="RHEA-COMP:10131"/>
        <dbReference type="Rhea" id="RHEA-COMP:11032"/>
        <dbReference type="ChEBI" id="CHEBI:29950"/>
        <dbReference type="ChEBI" id="CHEBI:57287"/>
        <dbReference type="ChEBI" id="CHEBI:57379"/>
        <dbReference type="ChEBI" id="CHEBI:74151"/>
        <dbReference type="EC" id="2.3.1.225"/>
    </reaction>
</comment>
<dbReference type="STRING" id="703135.A0A2A9NRA0"/>
<dbReference type="PROSITE" id="PS50216">
    <property type="entry name" value="DHHC"/>
    <property type="match status" value="1"/>
</dbReference>
<keyword evidence="8 11" id="KW-0012">Acyltransferase</keyword>
<evidence type="ECO:0000256" key="2">
    <source>
        <dbReference type="ARBA" id="ARBA00022679"/>
    </source>
</evidence>
<feature type="transmembrane region" description="Helical" evidence="11">
    <location>
        <begin position="83"/>
        <end position="105"/>
    </location>
</feature>
<keyword evidence="2 11" id="KW-0808">Transferase</keyword>
<evidence type="ECO:0000256" key="5">
    <source>
        <dbReference type="ARBA" id="ARBA00023136"/>
    </source>
</evidence>
<comment type="subcellular location">
    <subcellularLocation>
        <location evidence="1">Membrane</location>
        <topology evidence="1">Multi-pass membrane protein</topology>
    </subcellularLocation>
</comment>
<dbReference type="GO" id="GO:0005783">
    <property type="term" value="C:endoplasmic reticulum"/>
    <property type="evidence" value="ECO:0007669"/>
    <property type="project" value="TreeGrafter"/>
</dbReference>
<comment type="similarity">
    <text evidence="9">Belongs to the DHHC palmitoyltransferase family. PFA5 subfamily.</text>
</comment>
<evidence type="ECO:0000256" key="4">
    <source>
        <dbReference type="ARBA" id="ARBA00022989"/>
    </source>
</evidence>
<evidence type="ECO:0000313" key="15">
    <source>
        <dbReference type="Proteomes" id="UP000242287"/>
    </source>
</evidence>
<evidence type="ECO:0000256" key="6">
    <source>
        <dbReference type="ARBA" id="ARBA00023139"/>
    </source>
</evidence>
<feature type="domain" description="Palmitoyltransferase DHHC" evidence="13">
    <location>
        <begin position="253"/>
        <end position="372"/>
    </location>
</feature>
<dbReference type="GO" id="GO:0005794">
    <property type="term" value="C:Golgi apparatus"/>
    <property type="evidence" value="ECO:0007669"/>
    <property type="project" value="TreeGrafter"/>
</dbReference>
<feature type="region of interest" description="Disordered" evidence="12">
    <location>
        <begin position="190"/>
        <end position="218"/>
    </location>
</feature>
<evidence type="ECO:0000256" key="8">
    <source>
        <dbReference type="ARBA" id="ARBA00023315"/>
    </source>
</evidence>
<evidence type="ECO:0000256" key="10">
    <source>
        <dbReference type="ARBA" id="ARBA00048048"/>
    </source>
</evidence>
<feature type="transmembrane region" description="Helical" evidence="11">
    <location>
        <begin position="338"/>
        <end position="363"/>
    </location>
</feature>